<dbReference type="Proteomes" id="UP000076871">
    <property type="component" value="Unassembled WGS sequence"/>
</dbReference>
<dbReference type="RefSeq" id="XP_040762027.1">
    <property type="nucleotide sequence ID" value="XM_040901899.1"/>
</dbReference>
<sequence>MCMHSRHKSQTTLLSSGYMDHMLTSFRSVPEPPRCGWFASTPARFTDGMKMGARVEADDIRDVFFADSTWPWVSLHMMHALAPRAAIAMQSAEPCPCMRMAASERACSVTASRKDARLFREAPTRLTDDPQLFSRIVKVCAMIWLKTLTWEVRREYTYLGYNYPQPCGLQKYLLISGQQTGLP</sequence>
<name>A0A165D7N5_9APHY</name>
<dbReference type="EMBL" id="KV427637">
    <property type="protein sequence ID" value="KZT04287.1"/>
    <property type="molecule type" value="Genomic_DNA"/>
</dbReference>
<protein>
    <submittedName>
        <fullName evidence="1">Uncharacterized protein</fullName>
    </submittedName>
</protein>
<evidence type="ECO:0000313" key="2">
    <source>
        <dbReference type="Proteomes" id="UP000076871"/>
    </source>
</evidence>
<organism evidence="1 2">
    <name type="scientific">Laetiporus sulphureus 93-53</name>
    <dbReference type="NCBI Taxonomy" id="1314785"/>
    <lineage>
        <taxon>Eukaryota</taxon>
        <taxon>Fungi</taxon>
        <taxon>Dikarya</taxon>
        <taxon>Basidiomycota</taxon>
        <taxon>Agaricomycotina</taxon>
        <taxon>Agaricomycetes</taxon>
        <taxon>Polyporales</taxon>
        <taxon>Laetiporus</taxon>
    </lineage>
</organism>
<dbReference type="AlphaFoldDB" id="A0A165D7N5"/>
<dbReference type="InParanoid" id="A0A165D7N5"/>
<gene>
    <name evidence="1" type="ORF">LAESUDRAFT_303324</name>
</gene>
<evidence type="ECO:0000313" key="1">
    <source>
        <dbReference type="EMBL" id="KZT04287.1"/>
    </source>
</evidence>
<dbReference type="GeneID" id="63818930"/>
<keyword evidence="2" id="KW-1185">Reference proteome</keyword>
<dbReference type="OrthoDB" id="3687641at2759"/>
<accession>A0A165D7N5</accession>
<proteinExistence type="predicted"/>
<reference evidence="1 2" key="1">
    <citation type="journal article" date="2016" name="Mol. Biol. Evol.">
        <title>Comparative Genomics of Early-Diverging Mushroom-Forming Fungi Provides Insights into the Origins of Lignocellulose Decay Capabilities.</title>
        <authorList>
            <person name="Nagy L.G."/>
            <person name="Riley R."/>
            <person name="Tritt A."/>
            <person name="Adam C."/>
            <person name="Daum C."/>
            <person name="Floudas D."/>
            <person name="Sun H."/>
            <person name="Yadav J.S."/>
            <person name="Pangilinan J."/>
            <person name="Larsson K.H."/>
            <person name="Matsuura K."/>
            <person name="Barry K."/>
            <person name="Labutti K."/>
            <person name="Kuo R."/>
            <person name="Ohm R.A."/>
            <person name="Bhattacharya S.S."/>
            <person name="Shirouzu T."/>
            <person name="Yoshinaga Y."/>
            <person name="Martin F.M."/>
            <person name="Grigoriev I.V."/>
            <person name="Hibbett D.S."/>
        </authorList>
    </citation>
    <scope>NUCLEOTIDE SEQUENCE [LARGE SCALE GENOMIC DNA]</scope>
    <source>
        <strain evidence="1 2">93-53</strain>
    </source>
</reference>